<dbReference type="GO" id="GO:0000287">
    <property type="term" value="F:magnesium ion binding"/>
    <property type="evidence" value="ECO:0007669"/>
    <property type="project" value="InterPro"/>
</dbReference>
<comment type="caution">
    <text evidence="6">The sequence shown here is derived from an EMBL/GenBank/DDBJ whole genome shotgun (WGS) entry which is preliminary data.</text>
</comment>
<sequence>MEDNAGKDWKIIAVADRDPRFADLNSIERLEEHLKKEIWHFFETYKQLENKQVKVNGWLNKKESYRIIRESKERFEKES</sequence>
<evidence type="ECO:0000313" key="6">
    <source>
        <dbReference type="EMBL" id="KKW05316.1"/>
    </source>
</evidence>
<keyword evidence="4" id="KW-0378">Hydrolase</keyword>
<evidence type="ECO:0000256" key="4">
    <source>
        <dbReference type="ARBA" id="ARBA00022801"/>
    </source>
</evidence>
<gene>
    <name evidence="6" type="ORF">UY40_C0024G0004</name>
</gene>
<dbReference type="EMBL" id="LCPW01000024">
    <property type="protein sequence ID" value="KKW05316.1"/>
    <property type="molecule type" value="Genomic_DNA"/>
</dbReference>
<dbReference type="STRING" id="1618342.UY40_C0024G0004"/>
<evidence type="ECO:0000256" key="5">
    <source>
        <dbReference type="ARBA" id="ARBA00022842"/>
    </source>
</evidence>
<protein>
    <recommendedName>
        <fullName evidence="2">inorganic diphosphatase</fullName>
        <ecNumber evidence="2">3.6.1.1</ecNumber>
    </recommendedName>
</protein>
<dbReference type="InterPro" id="IPR036649">
    <property type="entry name" value="Pyrophosphatase_sf"/>
</dbReference>
<dbReference type="Pfam" id="PF00719">
    <property type="entry name" value="Pyrophosphatase"/>
    <property type="match status" value="1"/>
</dbReference>
<keyword evidence="5" id="KW-0460">Magnesium</keyword>
<dbReference type="InterPro" id="IPR008162">
    <property type="entry name" value="Pyrophosphatase"/>
</dbReference>
<keyword evidence="3" id="KW-0479">Metal-binding</keyword>
<evidence type="ECO:0000313" key="7">
    <source>
        <dbReference type="Proteomes" id="UP000034119"/>
    </source>
</evidence>
<evidence type="ECO:0000256" key="2">
    <source>
        <dbReference type="ARBA" id="ARBA00012146"/>
    </source>
</evidence>
<dbReference type="PANTHER" id="PTHR10286">
    <property type="entry name" value="INORGANIC PYROPHOSPHATASE"/>
    <property type="match status" value="1"/>
</dbReference>
<comment type="cofactor">
    <cofactor evidence="1">
        <name>Mg(2+)</name>
        <dbReference type="ChEBI" id="CHEBI:18420"/>
    </cofactor>
</comment>
<dbReference type="EC" id="3.6.1.1" evidence="2"/>
<evidence type="ECO:0000256" key="1">
    <source>
        <dbReference type="ARBA" id="ARBA00001946"/>
    </source>
</evidence>
<dbReference type="GO" id="GO:0006796">
    <property type="term" value="P:phosphate-containing compound metabolic process"/>
    <property type="evidence" value="ECO:0007669"/>
    <property type="project" value="InterPro"/>
</dbReference>
<dbReference type="Gene3D" id="3.90.80.10">
    <property type="entry name" value="Inorganic pyrophosphatase"/>
    <property type="match status" value="1"/>
</dbReference>
<accession>A0A0G1VFS5</accession>
<reference evidence="6 7" key="1">
    <citation type="journal article" date="2015" name="Nature">
        <title>rRNA introns, odd ribosomes, and small enigmatic genomes across a large radiation of phyla.</title>
        <authorList>
            <person name="Brown C.T."/>
            <person name="Hug L.A."/>
            <person name="Thomas B.C."/>
            <person name="Sharon I."/>
            <person name="Castelle C.J."/>
            <person name="Singh A."/>
            <person name="Wilkins M.J."/>
            <person name="Williams K.H."/>
            <person name="Banfield J.F."/>
        </authorList>
    </citation>
    <scope>NUCLEOTIDE SEQUENCE [LARGE SCALE GENOMIC DNA]</scope>
</reference>
<name>A0A0G1VFS5_9BACT</name>
<dbReference type="SUPFAM" id="SSF50324">
    <property type="entry name" value="Inorganic pyrophosphatase"/>
    <property type="match status" value="1"/>
</dbReference>
<proteinExistence type="predicted"/>
<dbReference type="AlphaFoldDB" id="A0A0G1VFS5"/>
<dbReference type="GO" id="GO:0005737">
    <property type="term" value="C:cytoplasm"/>
    <property type="evidence" value="ECO:0007669"/>
    <property type="project" value="InterPro"/>
</dbReference>
<dbReference type="GO" id="GO:0004427">
    <property type="term" value="F:inorganic diphosphate phosphatase activity"/>
    <property type="evidence" value="ECO:0007669"/>
    <property type="project" value="UniProtKB-EC"/>
</dbReference>
<organism evidence="6 7">
    <name type="scientific">candidate division CPR1 bacterium GW2011_GWC1_49_13</name>
    <dbReference type="NCBI Taxonomy" id="1618342"/>
    <lineage>
        <taxon>Bacteria</taxon>
        <taxon>candidate division CPR1</taxon>
    </lineage>
</organism>
<dbReference type="Proteomes" id="UP000034119">
    <property type="component" value="Unassembled WGS sequence"/>
</dbReference>
<evidence type="ECO:0000256" key="3">
    <source>
        <dbReference type="ARBA" id="ARBA00022723"/>
    </source>
</evidence>